<evidence type="ECO:0000313" key="3">
    <source>
        <dbReference type="Proteomes" id="UP000078550"/>
    </source>
</evidence>
<proteinExistence type="predicted"/>
<dbReference type="Proteomes" id="UP000078555">
    <property type="component" value="Unassembled WGS sequence"/>
</dbReference>
<evidence type="ECO:0008006" key="5">
    <source>
        <dbReference type="Google" id="ProtNLM"/>
    </source>
</evidence>
<keyword evidence="4" id="KW-1185">Reference proteome</keyword>
<reference evidence="3 4" key="2">
    <citation type="submission" date="2016-05" db="EMBL/GenBank/DDBJ databases">
        <authorList>
            <person name="Naeem Raeece"/>
        </authorList>
    </citation>
    <scope>NUCLEOTIDE SEQUENCE [LARGE SCALE GENOMIC DNA]</scope>
</reference>
<evidence type="ECO:0000313" key="1">
    <source>
        <dbReference type="EMBL" id="SBT33159.1"/>
    </source>
</evidence>
<dbReference type="AlphaFoldDB" id="A0A1A8YNP7"/>
<evidence type="ECO:0000313" key="4">
    <source>
        <dbReference type="Proteomes" id="UP000078555"/>
    </source>
</evidence>
<accession>A0A1A8YNP7</accession>
<gene>
    <name evidence="1" type="ORF">POVWA1_015780</name>
    <name evidence="2" type="ORF">POVWA2_089170</name>
</gene>
<organism evidence="1 4">
    <name type="scientific">Plasmodium ovale wallikeri</name>
    <dbReference type="NCBI Taxonomy" id="864142"/>
    <lineage>
        <taxon>Eukaryota</taxon>
        <taxon>Sar</taxon>
        <taxon>Alveolata</taxon>
        <taxon>Apicomplexa</taxon>
        <taxon>Aconoidasida</taxon>
        <taxon>Haemosporida</taxon>
        <taxon>Plasmodiidae</taxon>
        <taxon>Plasmodium</taxon>
        <taxon>Plasmodium (Plasmodium)</taxon>
    </lineage>
</organism>
<evidence type="ECO:0000313" key="2">
    <source>
        <dbReference type="EMBL" id="SBT58910.1"/>
    </source>
</evidence>
<name>A0A1A8YNP7_PLAOA</name>
<reference evidence="1" key="1">
    <citation type="submission" date="2016-05" db="EMBL/GenBank/DDBJ databases">
        <authorList>
            <person name="Lavstsen T."/>
            <person name="Jespersen J.S."/>
        </authorList>
    </citation>
    <scope>NUCLEOTIDE SEQUENCE [LARGE SCALE GENOMIC DNA]</scope>
</reference>
<dbReference type="Proteomes" id="UP000078550">
    <property type="component" value="Unassembled WGS sequence"/>
</dbReference>
<dbReference type="EMBL" id="FLRD01000051">
    <property type="protein sequence ID" value="SBT33159.1"/>
    <property type="molecule type" value="Genomic_DNA"/>
</dbReference>
<dbReference type="EMBL" id="FLRE01002646">
    <property type="protein sequence ID" value="SBT58910.1"/>
    <property type="molecule type" value="Genomic_DNA"/>
</dbReference>
<protein>
    <recommendedName>
        <fullName evidence="5">PIR Superfamily Protein</fullName>
    </recommendedName>
</protein>
<sequence>MESELETLHNYNKLAFNESSIYLNYWVDLEIKCYEKENGLSPDGSHAEALFSSILQDLLTHSHKICDRKTPYNTSFE</sequence>